<organism evidence="2 3">
    <name type="scientific">Massilia haematophila</name>
    <dbReference type="NCBI Taxonomy" id="457923"/>
    <lineage>
        <taxon>Bacteria</taxon>
        <taxon>Pseudomonadati</taxon>
        <taxon>Pseudomonadota</taxon>
        <taxon>Betaproteobacteria</taxon>
        <taxon>Burkholderiales</taxon>
        <taxon>Oxalobacteraceae</taxon>
        <taxon>Telluria group</taxon>
        <taxon>Massilia</taxon>
    </lineage>
</organism>
<name>A0ABV7PTB0_9BURK</name>
<dbReference type="PANTHER" id="PTHR13833">
    <property type="match status" value="1"/>
</dbReference>
<sequence length="398" mass="40165">MALTFLSRLLRHPALRLGALVVSVVLSVALAGCSGGVAFGFGYVDYDDDYYHDHPDKPHPPGNGAPPADPGIFLIAGGLCPTCAGSLDGAGSAARFDAPEGIVLGPDGNLYVAERGGATIRKVSQQGVAVTLAGSAGTPGSADGAGSAARFNEPTRLEVDIDNNLYVTDTGNSTIREVSAGGAVTTLAGRAGECGSVDGNAGNARFCKPQGITLDRNGNLYVADTMNHTIRRIDRANNVTTIAGVAGACGSADGRGAQARFCEPQDIRVDHDGTLYVADTANSTIRAISPAGDVRTIAGAAGQCGSADGRGTNARFCRQAALAIDGAGNLFVADTGNGTIRRVGSSGEVHTVVGVAGTQNVVLGPLPGSLNMPRGITVLAAGSLAATSQNMVLRLVPR</sequence>
<accession>A0ABV7PTB0</accession>
<dbReference type="EMBL" id="JBHRVV010000001">
    <property type="protein sequence ID" value="MFC3461189.1"/>
    <property type="molecule type" value="Genomic_DNA"/>
</dbReference>
<dbReference type="SUPFAM" id="SSF101898">
    <property type="entry name" value="NHL repeat"/>
    <property type="match status" value="1"/>
</dbReference>
<dbReference type="Gene3D" id="2.120.10.30">
    <property type="entry name" value="TolB, C-terminal domain"/>
    <property type="match status" value="3"/>
</dbReference>
<feature type="domain" description="Teneurin NHL" evidence="1">
    <location>
        <begin position="90"/>
        <end position="289"/>
    </location>
</feature>
<keyword evidence="3" id="KW-1185">Reference proteome</keyword>
<dbReference type="InterPro" id="IPR011042">
    <property type="entry name" value="6-blade_b-propeller_TolB-like"/>
</dbReference>
<evidence type="ECO:0000259" key="1">
    <source>
        <dbReference type="Pfam" id="PF25021"/>
    </source>
</evidence>
<protein>
    <recommendedName>
        <fullName evidence="1">Teneurin NHL domain-containing protein</fullName>
    </recommendedName>
</protein>
<dbReference type="InterPro" id="IPR056822">
    <property type="entry name" value="TEN_NHL"/>
</dbReference>
<reference evidence="3" key="1">
    <citation type="journal article" date="2019" name="Int. J. Syst. Evol. Microbiol.">
        <title>The Global Catalogue of Microorganisms (GCM) 10K type strain sequencing project: providing services to taxonomists for standard genome sequencing and annotation.</title>
        <authorList>
            <consortium name="The Broad Institute Genomics Platform"/>
            <consortium name="The Broad Institute Genome Sequencing Center for Infectious Disease"/>
            <person name="Wu L."/>
            <person name="Ma J."/>
        </authorList>
    </citation>
    <scope>NUCLEOTIDE SEQUENCE [LARGE SCALE GENOMIC DNA]</scope>
    <source>
        <strain evidence="3">CCM 7480</strain>
    </source>
</reference>
<dbReference type="RefSeq" id="WP_379737538.1">
    <property type="nucleotide sequence ID" value="NZ_JBHRVV010000001.1"/>
</dbReference>
<evidence type="ECO:0000313" key="2">
    <source>
        <dbReference type="EMBL" id="MFC3461189.1"/>
    </source>
</evidence>
<comment type="caution">
    <text evidence="2">The sequence shown here is derived from an EMBL/GenBank/DDBJ whole genome shotgun (WGS) entry which is preliminary data.</text>
</comment>
<evidence type="ECO:0000313" key="3">
    <source>
        <dbReference type="Proteomes" id="UP001595665"/>
    </source>
</evidence>
<proteinExistence type="predicted"/>
<dbReference type="PANTHER" id="PTHR13833:SF71">
    <property type="entry name" value="NHL DOMAIN-CONTAINING PROTEIN"/>
    <property type="match status" value="1"/>
</dbReference>
<dbReference type="Proteomes" id="UP001595665">
    <property type="component" value="Unassembled WGS sequence"/>
</dbReference>
<dbReference type="Pfam" id="PF25021">
    <property type="entry name" value="TEN_NHL"/>
    <property type="match status" value="1"/>
</dbReference>
<gene>
    <name evidence="2" type="ORF">ACFOPH_23555</name>
</gene>